<evidence type="ECO:0000313" key="4">
    <source>
        <dbReference type="EMBL" id="AZK43632.1"/>
    </source>
</evidence>
<keyword evidence="1" id="KW-0378">Hydrolase</keyword>
<dbReference type="SUPFAM" id="SSF63817">
    <property type="entry name" value="Sortase"/>
    <property type="match status" value="1"/>
</dbReference>
<organism evidence="4 5">
    <name type="scientific">Erysipelothrix piscisicarius</name>
    <dbReference type="NCBI Taxonomy" id="2485784"/>
    <lineage>
        <taxon>Bacteria</taxon>
        <taxon>Bacillati</taxon>
        <taxon>Bacillota</taxon>
        <taxon>Erysipelotrichia</taxon>
        <taxon>Erysipelotrichales</taxon>
        <taxon>Erysipelotrichaceae</taxon>
        <taxon>Erysipelothrix</taxon>
    </lineage>
</organism>
<dbReference type="Pfam" id="PF04203">
    <property type="entry name" value="Sortase"/>
    <property type="match status" value="1"/>
</dbReference>
<feature type="active site" description="Proton donor/acceptor" evidence="2">
    <location>
        <position position="118"/>
    </location>
</feature>
<keyword evidence="3" id="KW-1133">Transmembrane helix</keyword>
<sequence length="207" mass="23574">MENNTKKKKKFNLFGFLGIMMILAGLGIIIYDVGSSYLEREALKRELQDFLNAPLPQDDSDGPSKQETDKWGSIEIEKLDINHLIVKSNDWGYLNRYVVAWNRSIDPPGEGNFSIAGHNGRCASCVFRDFEKIEKGDTIKLHRKEDNTTYIYKVYDNFEVPYTDTSVLNDDESRGATLTLVTCTEANDYSVNRTIIKAELESSEPTR</sequence>
<feature type="transmembrane region" description="Helical" evidence="3">
    <location>
        <begin position="12"/>
        <end position="31"/>
    </location>
</feature>
<protein>
    <submittedName>
        <fullName evidence="4">Sortase</fullName>
    </submittedName>
</protein>
<dbReference type="NCBIfam" id="TIGR01076">
    <property type="entry name" value="sortase_fam"/>
    <property type="match status" value="1"/>
</dbReference>
<evidence type="ECO:0000313" key="5">
    <source>
        <dbReference type="Proteomes" id="UP000278804"/>
    </source>
</evidence>
<accession>A0A3S5HK12</accession>
<dbReference type="KEGG" id="eri:EEI45_01450"/>
<feature type="active site" description="Acyl-thioester intermediate" evidence="2">
    <location>
        <position position="183"/>
    </location>
</feature>
<keyword evidence="3" id="KW-0472">Membrane</keyword>
<gene>
    <name evidence="4" type="ORF">EEI45_01450</name>
</gene>
<dbReference type="GO" id="GO:0016787">
    <property type="term" value="F:hydrolase activity"/>
    <property type="evidence" value="ECO:0007669"/>
    <property type="project" value="UniProtKB-KW"/>
</dbReference>
<name>A0A3S5HK12_9FIRM</name>
<keyword evidence="3" id="KW-0812">Transmembrane</keyword>
<reference evidence="4 5" key="1">
    <citation type="journal article" date="2020" name="Int. J. Syst. Evol. Microbiol.">
        <title>Description of Erysipelothrix piscisicarius sp. nov., an emergent fish pathogen, and assessment of virulence using a tiger barb (Puntigrus tetrazona) infection model.</title>
        <authorList>
            <person name="Pomaranski E.K."/>
            <person name="Griffin M.J."/>
            <person name="Camus A.C."/>
            <person name="Armwood A.R."/>
            <person name="Shelley J."/>
            <person name="Waldbieser G.C."/>
            <person name="LaFrentz B.R."/>
            <person name="Garcia J.C."/>
            <person name="Yanong R."/>
            <person name="Soto E."/>
        </authorList>
    </citation>
    <scope>NUCLEOTIDE SEQUENCE [LARGE SCALE GENOMIC DNA]</scope>
    <source>
        <strain evidence="4 5">15TAL0474</strain>
    </source>
</reference>
<dbReference type="EMBL" id="CP034234">
    <property type="protein sequence ID" value="AZK43632.1"/>
    <property type="molecule type" value="Genomic_DNA"/>
</dbReference>
<dbReference type="Proteomes" id="UP000278804">
    <property type="component" value="Chromosome"/>
</dbReference>
<dbReference type="InterPro" id="IPR023365">
    <property type="entry name" value="Sortase_dom-sf"/>
</dbReference>
<dbReference type="Gene3D" id="2.40.260.10">
    <property type="entry name" value="Sortase"/>
    <property type="match status" value="1"/>
</dbReference>
<dbReference type="InterPro" id="IPR005754">
    <property type="entry name" value="Sortase"/>
</dbReference>
<dbReference type="RefSeq" id="WP_125163850.1">
    <property type="nucleotide sequence ID" value="NZ_CP034234.1"/>
</dbReference>
<evidence type="ECO:0000256" key="3">
    <source>
        <dbReference type="SAM" id="Phobius"/>
    </source>
</evidence>
<proteinExistence type="predicted"/>
<keyword evidence="5" id="KW-1185">Reference proteome</keyword>
<evidence type="ECO:0000256" key="2">
    <source>
        <dbReference type="PIRSR" id="PIRSR605754-1"/>
    </source>
</evidence>
<evidence type="ECO:0000256" key="1">
    <source>
        <dbReference type="ARBA" id="ARBA00022801"/>
    </source>
</evidence>
<dbReference type="AlphaFoldDB" id="A0A3S5HK12"/>